<proteinExistence type="predicted"/>
<sequence length="460" mass="50499">MRRAQHGKSNSLIAAMQQYRIGRCANNYVNYKTHIDEKISKFKYNGNRDFCNKCNIIRKDIFNKDKDLMQCYDLITNKLIEDPDIKAFIDNCPEIPECYNKRLPSAKAKKKKTCKKIGNCKNEREASGKVKSPAILAPSPPNMKNPQRQISQNPSGEHVNVEKSSQSTIASRTQLDVKGPTNSIMPRGEGSESIANKTPNIHAQVETTKQTISDSDHSSNSESDSNTSIPPSQGISTQEPNSSVEVKVIDPDKSSEQSDLLNGQTTYDNTQVMESTSGKVLENQAHHENTSDKETLDTLSTVQIASVNGEQIDANSIIDTAGREVVEQIDDHPVGTHGSGINSSYFGEITTSSVVRSDTQPVSIIYDAQDAMHSSDPRKAAVAGDTHNEILCSDSVDYPSRDTGSHCSKGEGSRITSHNDNNLGTLSHIYSVIINNKDNMIKTSIPMGILLLLTLLFKVN</sequence>
<dbReference type="Proteomes" id="UP000053776">
    <property type="component" value="Unassembled WGS sequence"/>
</dbReference>
<evidence type="ECO:0000256" key="1">
    <source>
        <dbReference type="SAM" id="MobiDB-lite"/>
    </source>
</evidence>
<feature type="compositionally biased region" description="Polar residues" evidence="1">
    <location>
        <begin position="229"/>
        <end position="243"/>
    </location>
</feature>
<feature type="compositionally biased region" description="Polar residues" evidence="1">
    <location>
        <begin position="162"/>
        <end position="184"/>
    </location>
</feature>
<dbReference type="EMBL" id="KQ235079">
    <property type="protein sequence ID" value="KMZ91956.1"/>
    <property type="molecule type" value="Genomic_DNA"/>
</dbReference>
<reference evidence="2 3" key="1">
    <citation type="submission" date="2011-08" db="EMBL/GenBank/DDBJ databases">
        <title>The Genome Sequence of Plasmodium vivax Mauritania I.</title>
        <authorList>
            <consortium name="The Broad Institute Genome Sequencing Platform"/>
            <consortium name="The Broad Institute Genome Sequencing Center for Infectious Disease"/>
            <person name="Neafsey D."/>
            <person name="Carlton J."/>
            <person name="Barnwell J."/>
            <person name="Collins W."/>
            <person name="Escalante A."/>
            <person name="Mullikin J."/>
            <person name="Saul A."/>
            <person name="Guigo R."/>
            <person name="Camara F."/>
            <person name="Young S.K."/>
            <person name="Zeng Q."/>
            <person name="Gargeya S."/>
            <person name="Fitzgerald M."/>
            <person name="Haas B."/>
            <person name="Abouelleil A."/>
            <person name="Alvarado L."/>
            <person name="Arachchi H.M."/>
            <person name="Berlin A."/>
            <person name="Brown A."/>
            <person name="Chapman S.B."/>
            <person name="Chen Z."/>
            <person name="Dunbar C."/>
            <person name="Freedman E."/>
            <person name="Gearin G."/>
            <person name="Gellesch M."/>
            <person name="Goldberg J."/>
            <person name="Griggs A."/>
            <person name="Gujja S."/>
            <person name="Heiman D."/>
            <person name="Howarth C."/>
            <person name="Larson L."/>
            <person name="Lui A."/>
            <person name="MacDonald P.J.P."/>
            <person name="Montmayeur A."/>
            <person name="Murphy C."/>
            <person name="Neiman D."/>
            <person name="Pearson M."/>
            <person name="Priest M."/>
            <person name="Roberts A."/>
            <person name="Saif S."/>
            <person name="Shea T."/>
            <person name="Shenoy N."/>
            <person name="Sisk P."/>
            <person name="Stolte C."/>
            <person name="Sykes S."/>
            <person name="Wortman J."/>
            <person name="Nusbaum C."/>
            <person name="Birren B."/>
        </authorList>
    </citation>
    <scope>NUCLEOTIDE SEQUENCE [LARGE SCALE GENOMIC DNA]</scope>
    <source>
        <strain evidence="2 3">Mauritania I</strain>
    </source>
</reference>
<accession>A0A0J9TAC4</accession>
<evidence type="ECO:0000313" key="3">
    <source>
        <dbReference type="Proteomes" id="UP000053776"/>
    </source>
</evidence>
<name>A0A0J9TAC4_PLAVI</name>
<feature type="region of interest" description="Disordered" evidence="1">
    <location>
        <begin position="125"/>
        <end position="243"/>
    </location>
</feature>
<organism evidence="2 3">
    <name type="scientific">Plasmodium vivax Mauritania I</name>
    <dbReference type="NCBI Taxonomy" id="1035515"/>
    <lineage>
        <taxon>Eukaryota</taxon>
        <taxon>Sar</taxon>
        <taxon>Alveolata</taxon>
        <taxon>Apicomplexa</taxon>
        <taxon>Aconoidasida</taxon>
        <taxon>Haemosporida</taxon>
        <taxon>Plasmodiidae</taxon>
        <taxon>Plasmodium</taxon>
        <taxon>Plasmodium (Plasmodium)</taxon>
    </lineage>
</organism>
<protein>
    <recommendedName>
        <fullName evidence="4">Variable surface protein Vir18</fullName>
    </recommendedName>
</protein>
<gene>
    <name evidence="2" type="ORF">PVMG_06247</name>
</gene>
<feature type="compositionally biased region" description="Polar residues" evidence="1">
    <location>
        <begin position="193"/>
        <end position="212"/>
    </location>
</feature>
<evidence type="ECO:0000313" key="2">
    <source>
        <dbReference type="EMBL" id="KMZ91956.1"/>
    </source>
</evidence>
<feature type="compositionally biased region" description="Polar residues" evidence="1">
    <location>
        <begin position="144"/>
        <end position="155"/>
    </location>
</feature>
<dbReference type="AlphaFoldDB" id="A0A0J9TAC4"/>
<evidence type="ECO:0008006" key="4">
    <source>
        <dbReference type="Google" id="ProtNLM"/>
    </source>
</evidence>